<evidence type="ECO:0008006" key="2">
    <source>
        <dbReference type="Google" id="ProtNLM"/>
    </source>
</evidence>
<organism evidence="1">
    <name type="scientific">Elizabethkingia anophelis</name>
    <dbReference type="NCBI Taxonomy" id="1117645"/>
    <lineage>
        <taxon>Bacteria</taxon>
        <taxon>Pseudomonadati</taxon>
        <taxon>Bacteroidota</taxon>
        <taxon>Flavobacteriia</taxon>
        <taxon>Flavobacteriales</taxon>
        <taxon>Weeksellaceae</taxon>
        <taxon>Elizabethkingia</taxon>
    </lineage>
</organism>
<proteinExistence type="predicted"/>
<reference evidence="1" key="5">
    <citation type="journal article" date="2017" name="Genome Announc.">
        <title>Complete Circularized Genome Sequences of Four Strains of Elizabethkingia anophelis, Including Two Novel Strains Isolated from Wild-Caught Anopheles sinensis.</title>
        <authorList>
            <person name="Pei D."/>
            <person name="Nicholson A.C."/>
            <person name="Jiang J."/>
            <person name="Chen H."/>
            <person name="Whitney A.M."/>
            <person name="Villarma A."/>
            <person name="Bell M."/>
            <person name="Humrighouse B."/>
            <person name="Rowe L.A."/>
            <person name="Sheth M."/>
            <person name="Batra D."/>
            <person name="Juieng P."/>
            <person name="Loparev V.N."/>
            <person name="McQuiston J.R."/>
            <person name="Lan Y."/>
            <person name="Ma Y."/>
            <person name="Xu J."/>
        </authorList>
    </citation>
    <scope>NUCLEOTIDE SEQUENCE</scope>
</reference>
<evidence type="ECO:0000313" key="1">
    <source>
        <dbReference type="EMBL" id="DAC75544.1"/>
    </source>
</evidence>
<gene>
    <name evidence="1" type="primary">ICEEaIII(1)_R26_99447_100445</name>
</gene>
<name>A0A455ZFV0_9FLAO</name>
<dbReference type="GeneID" id="56686141"/>
<sequence>MNELKKYIEEILGVLLYPEPVNYNHLGQLPLYILQGYEFYQASLMNRDILLAHLKQDDEISILQLGKHLELLEKVTGMVVIFVIDNMQAFNRKRLIEKKINFIVPEKQLYIPEFFMDLRESFSRNKNPKEKLIPTAQFLVLYHILNHQNNVIENSSFKELAIKLGYTSMAISKAVDNLKSYQLIEVTGTKEKQIHFLHKRAELWHILERRKLFLNPVIKRVFVDDKPYQAMLKCNASALAEYTDMNPSRQEYYAIEKTAFYALQRNNELLGINEFDGKYSIEIWKYNPLQLIDGLNILNTAVDPLSLYLSMSDEQDERIQMALNQIIGKYIW</sequence>
<dbReference type="AlphaFoldDB" id="A0A455ZFV0"/>
<protein>
    <recommendedName>
        <fullName evidence="2">MarR family transcriptional regulator</fullName>
    </recommendedName>
</protein>
<dbReference type="InterPro" id="IPR036388">
    <property type="entry name" value="WH-like_DNA-bd_sf"/>
</dbReference>
<reference evidence="1" key="1">
    <citation type="journal article" date="2014" name="Genome Biol. Evol.">
        <title>Comparative genomic analysis of malaria mosquito vector-associated novel pathogen Elizabethkingia anophelis.</title>
        <authorList>
            <person name="Teo J."/>
            <person name="Tan S.Y."/>
            <person name="Liu Y."/>
            <person name="Tay M."/>
            <person name="Ding Y."/>
            <person name="Li Y."/>
            <person name="Kjelleberg S."/>
            <person name="Givskov M."/>
            <person name="Lin R.T."/>
            <person name="Yang L."/>
        </authorList>
    </citation>
    <scope>NUCLEOTIDE SEQUENCE</scope>
</reference>
<dbReference type="SUPFAM" id="SSF46785">
    <property type="entry name" value="Winged helix' DNA-binding domain"/>
    <property type="match status" value="1"/>
</dbReference>
<reference evidence="1" key="4">
    <citation type="journal article" date="2016" name="Sci. Rep.">
        <title>Genomic epidemiology and global diversity of the emerging bacterial pathogen Elizabethkingia anophelis.</title>
        <authorList>
            <person name="Breurec S."/>
            <person name="Criscuolo A."/>
            <person name="Diancourt L."/>
            <person name="Rendueles O."/>
            <person name="Vandenbogaert M."/>
            <person name="Passet V."/>
            <person name="Caro V."/>
            <person name="Rocha E.P."/>
            <person name="Touchon M."/>
            <person name="Brisse S."/>
        </authorList>
    </citation>
    <scope>NUCLEOTIDE SEQUENCE</scope>
</reference>
<dbReference type="EMBL" id="BK010606">
    <property type="protein sequence ID" value="DAC75544.1"/>
    <property type="molecule type" value="Genomic_DNA"/>
</dbReference>
<reference evidence="1" key="3">
    <citation type="journal article" date="2016" name="Genome Announc.">
        <title>Complete Genome Sequences of Four Strains from the 2015-2016 Elizabethkingia anophelis Outbreak.</title>
        <authorList>
            <person name="Nicholson A.C."/>
            <person name="Whitney A.M."/>
            <person name="Emery B.D."/>
            <person name="Bell M.E."/>
            <person name="Gartin J.T."/>
            <person name="Humrighouse B.W."/>
            <person name="Loparev V.N."/>
            <person name="Batra D."/>
            <person name="Sheth M."/>
            <person name="Rowe L.A."/>
            <person name="Juieng P."/>
            <person name="Knipe K."/>
            <person name="Gulvik C."/>
            <person name="McQuiston J.R."/>
        </authorList>
    </citation>
    <scope>NUCLEOTIDE SEQUENCE</scope>
</reference>
<dbReference type="Gene3D" id="1.10.10.10">
    <property type="entry name" value="Winged helix-like DNA-binding domain superfamily/Winged helix DNA-binding domain"/>
    <property type="match status" value="1"/>
</dbReference>
<dbReference type="RefSeq" id="WP_009092183.1">
    <property type="nucleotide sequence ID" value="NZ_CBCRWW010000009.1"/>
</dbReference>
<accession>A0A455ZFV0</accession>
<reference evidence="1" key="6">
    <citation type="journal article" date="2017" name="Nat. Commun.">
        <title>Evolutionary dynamics and genomic features of the Elizabethkingia anophelis 2015 to 2016 Wisconsin outbreak strain.</title>
        <authorList>
            <person name="Perrin A."/>
            <person name="Larsonneur E."/>
            <person name="Nicholson A.C."/>
            <person name="Edwards D.J."/>
            <person name="Gundlach K.M."/>
            <person name="Whitney A.M."/>
            <person name="Gulvik C.A."/>
            <person name="Bell M.E."/>
            <person name="Rendueles O."/>
            <person name="Cury J."/>
            <person name="Hugon P."/>
            <person name="Clermont D."/>
            <person name="Enouf V."/>
            <person name="Loparev V."/>
            <person name="Juieng P."/>
            <person name="Monson T."/>
            <person name="Warshauer D."/>
            <person name="Elbadawi L.I."/>
            <person name="Walters M.S."/>
            <person name="Crist M.B."/>
            <person name="Noble-Wang J."/>
            <person name="Borlaug G."/>
            <person name="Rocha E.P.C."/>
            <person name="Criscuolo A."/>
            <person name="Touchon M."/>
            <person name="Davis J.P."/>
            <person name="Holt K.E."/>
            <person name="McQuiston J.R."/>
            <person name="Brisse S."/>
        </authorList>
    </citation>
    <scope>NUCLEOTIDE SEQUENCE</scope>
</reference>
<reference evidence="1" key="2">
    <citation type="journal article" date="2014" name="PLoS ONE">
        <title>Insights from the genome annotation of Elizabethkingia anophelis from the malaria vector Anopheles gambiae.</title>
        <authorList>
            <person name="Kukutla P."/>
            <person name="Lindberg B.G."/>
            <person name="Pei D."/>
            <person name="Rayl M."/>
            <person name="Yu W."/>
            <person name="Steritz M."/>
            <person name="Faye I."/>
            <person name="Xu J."/>
        </authorList>
    </citation>
    <scope>NUCLEOTIDE SEQUENCE</scope>
</reference>
<reference evidence="1" key="7">
    <citation type="journal article" date="2017" name="Sci. Rep.">
        <title>Genomic features, phylogenetic relationships, and comparative genomics of Elizabethkingia anophelis strain EM361-97 isolated in Taiwan.</title>
        <authorList>
            <person name="Lin J.N."/>
            <person name="Lai C.H."/>
            <person name="Yang C.H."/>
            <person name="Huang Y.H."/>
            <person name="Lin H.H."/>
        </authorList>
    </citation>
    <scope>NUCLEOTIDE SEQUENCE</scope>
</reference>
<dbReference type="InterPro" id="IPR036390">
    <property type="entry name" value="WH_DNA-bd_sf"/>
</dbReference>
<reference evidence="1" key="8">
    <citation type="journal article" date="2018" name="J. ISSAAS">
        <title>In Silico Identification of Three Types of Integrative and Conjugative Elements (ICEs) in Elizabethkingia anophelis Strains Isolated from Around the World.</title>
        <authorList>
            <person name="Xu J."/>
            <person name="Pei D."/>
            <person name="Nicholson A."/>
            <person name="Lan Y."/>
            <person name="Xia Q."/>
        </authorList>
    </citation>
    <scope>NUCLEOTIDE SEQUENCE</scope>
</reference>